<dbReference type="VEuPathDB" id="FungiDB:ASPZODRAFT_14198"/>
<feature type="compositionally biased region" description="Acidic residues" evidence="1">
    <location>
        <begin position="32"/>
        <end position="42"/>
    </location>
</feature>
<dbReference type="EMBL" id="KV878338">
    <property type="protein sequence ID" value="OJJ49483.1"/>
    <property type="molecule type" value="Genomic_DNA"/>
</dbReference>
<proteinExistence type="predicted"/>
<dbReference type="Proteomes" id="UP000184188">
    <property type="component" value="Unassembled WGS sequence"/>
</dbReference>
<dbReference type="GeneID" id="34611270"/>
<evidence type="ECO:0000256" key="1">
    <source>
        <dbReference type="SAM" id="MobiDB-lite"/>
    </source>
</evidence>
<feature type="region of interest" description="Disordered" evidence="1">
    <location>
        <begin position="1"/>
        <end position="45"/>
    </location>
</feature>
<dbReference type="RefSeq" id="XP_022583993.1">
    <property type="nucleotide sequence ID" value="XM_022724805.1"/>
</dbReference>
<organism evidence="2 3">
    <name type="scientific">Penicilliopsis zonata CBS 506.65</name>
    <dbReference type="NCBI Taxonomy" id="1073090"/>
    <lineage>
        <taxon>Eukaryota</taxon>
        <taxon>Fungi</taxon>
        <taxon>Dikarya</taxon>
        <taxon>Ascomycota</taxon>
        <taxon>Pezizomycotina</taxon>
        <taxon>Eurotiomycetes</taxon>
        <taxon>Eurotiomycetidae</taxon>
        <taxon>Eurotiales</taxon>
        <taxon>Aspergillaceae</taxon>
        <taxon>Penicilliopsis</taxon>
    </lineage>
</organism>
<accession>A0A1L9SQU9</accession>
<feature type="compositionally biased region" description="Basic and acidic residues" evidence="1">
    <location>
        <begin position="20"/>
        <end position="31"/>
    </location>
</feature>
<sequence length="469" mass="52433">MQMNTWRAGQAPQKRLRISGRNESHTPSTKECEEDITEEESDYVPVEPPNQERIELGSSPSSSVAGALWPIYRPSMEIPSFPSQSIFHSLGLEVNLEEGALLQQYLTTYPSMVYGTNTNGSIHLLSDRGLAHAQTSPIALQGILIKTETYAARAAGRPIPASVFQRRARLYQLLNQMISESQGQLTREIVLGALTAIIVEARTFNDDLVNVHRRGYEQIIPADGGLERVLSMFSPPTSQIHHILVYLVGGHQKPSKPSRWRDALERALEMVNELAAASSTYVMGAAQDAAASAWDRVFHNPTHRKLLDAAPLSLFMQHQEKGYLGPLLQKSHFLAVFLVVWFLWETRDDPAQTQYFLEHLARTTRSTAYNGQGHMTLNLEGFLFLVIEVLFNVYEQYNPATVVTERQSRLVRTSMNLTKLCNVLEDSNRTALVRFLCSCANGSLGQDPEGLPAIDTALLWYDVYNTSSS</sequence>
<keyword evidence="3" id="KW-1185">Reference proteome</keyword>
<protein>
    <recommendedName>
        <fullName evidence="4">Transcription factor domain-containing protein</fullName>
    </recommendedName>
</protein>
<reference evidence="3" key="1">
    <citation type="journal article" date="2017" name="Genome Biol.">
        <title>Comparative genomics reveals high biological diversity and specific adaptations in the industrially and medically important fungal genus Aspergillus.</title>
        <authorList>
            <person name="de Vries R.P."/>
            <person name="Riley R."/>
            <person name="Wiebenga A."/>
            <person name="Aguilar-Osorio G."/>
            <person name="Amillis S."/>
            <person name="Uchima C.A."/>
            <person name="Anderluh G."/>
            <person name="Asadollahi M."/>
            <person name="Askin M."/>
            <person name="Barry K."/>
            <person name="Battaglia E."/>
            <person name="Bayram O."/>
            <person name="Benocci T."/>
            <person name="Braus-Stromeyer S.A."/>
            <person name="Caldana C."/>
            <person name="Canovas D."/>
            <person name="Cerqueira G.C."/>
            <person name="Chen F."/>
            <person name="Chen W."/>
            <person name="Choi C."/>
            <person name="Clum A."/>
            <person name="Dos Santos R.A."/>
            <person name="Damasio A.R."/>
            <person name="Diallinas G."/>
            <person name="Emri T."/>
            <person name="Fekete E."/>
            <person name="Flipphi M."/>
            <person name="Freyberg S."/>
            <person name="Gallo A."/>
            <person name="Gournas C."/>
            <person name="Habgood R."/>
            <person name="Hainaut M."/>
            <person name="Harispe M.L."/>
            <person name="Henrissat B."/>
            <person name="Hilden K.S."/>
            <person name="Hope R."/>
            <person name="Hossain A."/>
            <person name="Karabika E."/>
            <person name="Karaffa L."/>
            <person name="Karanyi Z."/>
            <person name="Krasevec N."/>
            <person name="Kuo A."/>
            <person name="Kusch H."/>
            <person name="LaButti K."/>
            <person name="Lagendijk E.L."/>
            <person name="Lapidus A."/>
            <person name="Levasseur A."/>
            <person name="Lindquist E."/>
            <person name="Lipzen A."/>
            <person name="Logrieco A.F."/>
            <person name="MacCabe A."/>
            <person name="Maekelae M.R."/>
            <person name="Malavazi I."/>
            <person name="Melin P."/>
            <person name="Meyer V."/>
            <person name="Mielnichuk N."/>
            <person name="Miskei M."/>
            <person name="Molnar A.P."/>
            <person name="Mule G."/>
            <person name="Ngan C.Y."/>
            <person name="Orejas M."/>
            <person name="Orosz E."/>
            <person name="Ouedraogo J.P."/>
            <person name="Overkamp K.M."/>
            <person name="Park H.-S."/>
            <person name="Perrone G."/>
            <person name="Piumi F."/>
            <person name="Punt P.J."/>
            <person name="Ram A.F."/>
            <person name="Ramon A."/>
            <person name="Rauscher S."/>
            <person name="Record E."/>
            <person name="Riano-Pachon D.M."/>
            <person name="Robert V."/>
            <person name="Roehrig J."/>
            <person name="Ruller R."/>
            <person name="Salamov A."/>
            <person name="Salih N.S."/>
            <person name="Samson R.A."/>
            <person name="Sandor E."/>
            <person name="Sanguinetti M."/>
            <person name="Schuetze T."/>
            <person name="Sepcic K."/>
            <person name="Shelest E."/>
            <person name="Sherlock G."/>
            <person name="Sophianopoulou V."/>
            <person name="Squina F.M."/>
            <person name="Sun H."/>
            <person name="Susca A."/>
            <person name="Todd R.B."/>
            <person name="Tsang A."/>
            <person name="Unkles S.E."/>
            <person name="van de Wiele N."/>
            <person name="van Rossen-Uffink D."/>
            <person name="Oliveira J.V."/>
            <person name="Vesth T.C."/>
            <person name="Visser J."/>
            <person name="Yu J.-H."/>
            <person name="Zhou M."/>
            <person name="Andersen M.R."/>
            <person name="Archer D.B."/>
            <person name="Baker S.E."/>
            <person name="Benoit I."/>
            <person name="Brakhage A.A."/>
            <person name="Braus G.H."/>
            <person name="Fischer R."/>
            <person name="Frisvad J.C."/>
            <person name="Goldman G.H."/>
            <person name="Houbraken J."/>
            <person name="Oakley B."/>
            <person name="Pocsi I."/>
            <person name="Scazzocchio C."/>
            <person name="Seiboth B."/>
            <person name="vanKuyk P.A."/>
            <person name="Wortman J."/>
            <person name="Dyer P.S."/>
            <person name="Grigoriev I.V."/>
        </authorList>
    </citation>
    <scope>NUCLEOTIDE SEQUENCE [LARGE SCALE GENOMIC DNA]</scope>
    <source>
        <strain evidence="3">CBS 506.65</strain>
    </source>
</reference>
<dbReference type="OrthoDB" id="4135055at2759"/>
<gene>
    <name evidence="2" type="ORF">ASPZODRAFT_14198</name>
</gene>
<evidence type="ECO:0000313" key="2">
    <source>
        <dbReference type="EMBL" id="OJJ49483.1"/>
    </source>
</evidence>
<name>A0A1L9SQU9_9EURO</name>
<evidence type="ECO:0008006" key="4">
    <source>
        <dbReference type="Google" id="ProtNLM"/>
    </source>
</evidence>
<evidence type="ECO:0000313" key="3">
    <source>
        <dbReference type="Proteomes" id="UP000184188"/>
    </source>
</evidence>
<dbReference type="AlphaFoldDB" id="A0A1L9SQU9"/>